<sequence length="173" mass="19757">MPVSQKQMEADQIAMRFVELLGQRDEFDAQQYITDCADTSGLDGWEIQGHHRTIYHWVTSYVWDLECRDKTPAPTVVAELAVIRRIAKSVFDFKTDHHVPQMAFCALLAIGILEWLAPTINETLFPETEGPACETRGGYSVNITPDHLCIPYAPEPLLKDFVSRLRIFYTRVV</sequence>
<gene>
    <name evidence="2" type="primary">20349761</name>
    <name evidence="1" type="ORF">GGTG_09303</name>
</gene>
<dbReference type="Proteomes" id="UP000006039">
    <property type="component" value="Unassembled WGS sequence"/>
</dbReference>
<dbReference type="EnsemblFungi" id="EJT72437">
    <property type="protein sequence ID" value="EJT72437"/>
    <property type="gene ID" value="GGTG_09303"/>
</dbReference>
<dbReference type="HOGENOM" id="CLU_1547675_0_0_1"/>
<reference evidence="2" key="5">
    <citation type="submission" date="2018-04" db="UniProtKB">
        <authorList>
            <consortium name="EnsemblFungi"/>
        </authorList>
    </citation>
    <scope>IDENTIFICATION</scope>
    <source>
        <strain evidence="2">R3-111a-1</strain>
    </source>
</reference>
<dbReference type="OrthoDB" id="10397283at2759"/>
<evidence type="ECO:0000313" key="3">
    <source>
        <dbReference type="Proteomes" id="UP000006039"/>
    </source>
</evidence>
<dbReference type="AlphaFoldDB" id="J3P706"/>
<dbReference type="RefSeq" id="XP_009225411.1">
    <property type="nucleotide sequence ID" value="XM_009227147.1"/>
</dbReference>
<reference evidence="1" key="3">
    <citation type="submission" date="2010-09" db="EMBL/GenBank/DDBJ databases">
        <title>Annotation of Gaeumannomyces graminis var. tritici R3-111a-1.</title>
        <authorList>
            <consortium name="The Broad Institute Genome Sequencing Platform"/>
            <person name="Ma L.-J."/>
            <person name="Dead R."/>
            <person name="Young S.K."/>
            <person name="Zeng Q."/>
            <person name="Gargeya S."/>
            <person name="Fitzgerald M."/>
            <person name="Haas B."/>
            <person name="Abouelleil A."/>
            <person name="Alvarado L."/>
            <person name="Arachchi H.M."/>
            <person name="Berlin A."/>
            <person name="Brown A."/>
            <person name="Chapman S.B."/>
            <person name="Chen Z."/>
            <person name="Dunbar C."/>
            <person name="Freedman E."/>
            <person name="Gearin G."/>
            <person name="Gellesch M."/>
            <person name="Goldberg J."/>
            <person name="Griggs A."/>
            <person name="Gujja S."/>
            <person name="Heiman D."/>
            <person name="Howarth C."/>
            <person name="Larson L."/>
            <person name="Lui A."/>
            <person name="MacDonald P.J.P."/>
            <person name="Mehta T."/>
            <person name="Montmayeur A."/>
            <person name="Murphy C."/>
            <person name="Neiman D."/>
            <person name="Pearson M."/>
            <person name="Priest M."/>
            <person name="Roberts A."/>
            <person name="Saif S."/>
            <person name="Shea T."/>
            <person name="Shenoy N."/>
            <person name="Sisk P."/>
            <person name="Stolte C."/>
            <person name="Sykes S."/>
            <person name="Yandava C."/>
            <person name="Wortman J."/>
            <person name="Nusbaum C."/>
            <person name="Birren B."/>
        </authorList>
    </citation>
    <scope>NUCLEOTIDE SEQUENCE</scope>
    <source>
        <strain evidence="1">R3-111a-1</strain>
    </source>
</reference>
<evidence type="ECO:0000313" key="2">
    <source>
        <dbReference type="EnsemblFungi" id="EJT72437"/>
    </source>
</evidence>
<protein>
    <submittedName>
        <fullName evidence="1 2">Uncharacterized protein</fullName>
    </submittedName>
</protein>
<dbReference type="GeneID" id="20349761"/>
<reference evidence="2" key="4">
    <citation type="journal article" date="2015" name="G3 (Bethesda)">
        <title>Genome sequences of three phytopathogenic species of the Magnaporthaceae family of fungi.</title>
        <authorList>
            <person name="Okagaki L.H."/>
            <person name="Nunes C.C."/>
            <person name="Sailsbery J."/>
            <person name="Clay B."/>
            <person name="Brown D."/>
            <person name="John T."/>
            <person name="Oh Y."/>
            <person name="Young N."/>
            <person name="Fitzgerald M."/>
            <person name="Haas B.J."/>
            <person name="Zeng Q."/>
            <person name="Young S."/>
            <person name="Adiconis X."/>
            <person name="Fan L."/>
            <person name="Levin J.Z."/>
            <person name="Mitchell T.K."/>
            <person name="Okubara P.A."/>
            <person name="Farman M.L."/>
            <person name="Kohn L.M."/>
            <person name="Birren B."/>
            <person name="Ma L.-J."/>
            <person name="Dean R.A."/>
        </authorList>
    </citation>
    <scope>NUCLEOTIDE SEQUENCE</scope>
    <source>
        <strain evidence="2">R3-111a-1</strain>
    </source>
</reference>
<accession>J3P706</accession>
<keyword evidence="3" id="KW-1185">Reference proteome</keyword>
<reference evidence="1" key="2">
    <citation type="submission" date="2010-07" db="EMBL/GenBank/DDBJ databases">
        <authorList>
            <consortium name="The Broad Institute Genome Sequencing Platform"/>
            <consortium name="Broad Institute Genome Sequencing Center for Infectious Disease"/>
            <person name="Ma L.-J."/>
            <person name="Dead R."/>
            <person name="Young S."/>
            <person name="Zeng Q."/>
            <person name="Koehrsen M."/>
            <person name="Alvarado L."/>
            <person name="Berlin A."/>
            <person name="Chapman S.B."/>
            <person name="Chen Z."/>
            <person name="Freedman E."/>
            <person name="Gellesch M."/>
            <person name="Goldberg J."/>
            <person name="Griggs A."/>
            <person name="Gujja S."/>
            <person name="Heilman E.R."/>
            <person name="Heiman D."/>
            <person name="Hepburn T."/>
            <person name="Howarth C."/>
            <person name="Jen D."/>
            <person name="Larson L."/>
            <person name="Mehta T."/>
            <person name="Neiman D."/>
            <person name="Pearson M."/>
            <person name="Roberts A."/>
            <person name="Saif S."/>
            <person name="Shea T."/>
            <person name="Shenoy N."/>
            <person name="Sisk P."/>
            <person name="Stolte C."/>
            <person name="Sykes S."/>
            <person name="Walk T."/>
            <person name="White J."/>
            <person name="Yandava C."/>
            <person name="Haas B."/>
            <person name="Nusbaum C."/>
            <person name="Birren B."/>
        </authorList>
    </citation>
    <scope>NUCLEOTIDE SEQUENCE</scope>
    <source>
        <strain evidence="1">R3-111a-1</strain>
    </source>
</reference>
<proteinExistence type="predicted"/>
<dbReference type="eggNOG" id="ENOG502REKB">
    <property type="taxonomic scope" value="Eukaryota"/>
</dbReference>
<reference evidence="3" key="1">
    <citation type="submission" date="2010-07" db="EMBL/GenBank/DDBJ databases">
        <title>The genome sequence of Gaeumannomyces graminis var. tritici strain R3-111a-1.</title>
        <authorList>
            <consortium name="The Broad Institute Genome Sequencing Platform"/>
            <person name="Ma L.-J."/>
            <person name="Dead R."/>
            <person name="Young S."/>
            <person name="Zeng Q."/>
            <person name="Koehrsen M."/>
            <person name="Alvarado L."/>
            <person name="Berlin A."/>
            <person name="Chapman S.B."/>
            <person name="Chen Z."/>
            <person name="Freedman E."/>
            <person name="Gellesch M."/>
            <person name="Goldberg J."/>
            <person name="Griggs A."/>
            <person name="Gujja S."/>
            <person name="Heilman E.R."/>
            <person name="Heiman D."/>
            <person name="Hepburn T."/>
            <person name="Howarth C."/>
            <person name="Jen D."/>
            <person name="Larson L."/>
            <person name="Mehta T."/>
            <person name="Neiman D."/>
            <person name="Pearson M."/>
            <person name="Roberts A."/>
            <person name="Saif S."/>
            <person name="Shea T."/>
            <person name="Shenoy N."/>
            <person name="Sisk P."/>
            <person name="Stolte C."/>
            <person name="Sykes S."/>
            <person name="Walk T."/>
            <person name="White J."/>
            <person name="Yandava C."/>
            <person name="Haas B."/>
            <person name="Nusbaum C."/>
            <person name="Birren B."/>
        </authorList>
    </citation>
    <scope>NUCLEOTIDE SEQUENCE [LARGE SCALE GENOMIC DNA]</scope>
    <source>
        <strain evidence="3">R3-111a-1</strain>
    </source>
</reference>
<evidence type="ECO:0000313" key="1">
    <source>
        <dbReference type="EMBL" id="EJT72437.1"/>
    </source>
</evidence>
<dbReference type="EMBL" id="GL385399">
    <property type="protein sequence ID" value="EJT72437.1"/>
    <property type="molecule type" value="Genomic_DNA"/>
</dbReference>
<organism evidence="1">
    <name type="scientific">Gaeumannomyces tritici (strain R3-111a-1)</name>
    <name type="common">Wheat and barley take-all root rot fungus</name>
    <name type="synonym">Gaeumannomyces graminis var. tritici</name>
    <dbReference type="NCBI Taxonomy" id="644352"/>
    <lineage>
        <taxon>Eukaryota</taxon>
        <taxon>Fungi</taxon>
        <taxon>Dikarya</taxon>
        <taxon>Ascomycota</taxon>
        <taxon>Pezizomycotina</taxon>
        <taxon>Sordariomycetes</taxon>
        <taxon>Sordariomycetidae</taxon>
        <taxon>Magnaporthales</taxon>
        <taxon>Magnaporthaceae</taxon>
        <taxon>Gaeumannomyces</taxon>
    </lineage>
</organism>
<name>J3P706_GAET3</name>
<dbReference type="VEuPathDB" id="FungiDB:GGTG_09303"/>